<protein>
    <submittedName>
        <fullName evidence="2">Transporter</fullName>
    </submittedName>
</protein>
<dbReference type="WBParaSite" id="JU765_v2.g13314.t1">
    <property type="protein sequence ID" value="JU765_v2.g13314.t1"/>
    <property type="gene ID" value="JU765_v2.g13314"/>
</dbReference>
<evidence type="ECO:0000313" key="1">
    <source>
        <dbReference type="Proteomes" id="UP000887576"/>
    </source>
</evidence>
<dbReference type="Proteomes" id="UP000887576">
    <property type="component" value="Unplaced"/>
</dbReference>
<name>A0AC34Q636_9BILA</name>
<evidence type="ECO:0000313" key="2">
    <source>
        <dbReference type="WBParaSite" id="JU765_v2.g13314.t1"/>
    </source>
</evidence>
<reference evidence="2" key="1">
    <citation type="submission" date="2022-11" db="UniProtKB">
        <authorList>
            <consortium name="WormBaseParasite"/>
        </authorList>
    </citation>
    <scope>IDENTIFICATION</scope>
</reference>
<sequence>MTNNGFAGDDHDEKRLMENDLPPIYPPFCQRLDENYVPEGDIEYPFEDIDGSGDENKIRGNWGASIDYYLAVFGFTFALGNLWRFPYHWGTQGGVAYLIPYCVTFLLTLPICFMELTLGQFISLGAISIWKVSPLFKGIGISMVFISCIIAIYYNMITSWAIFYFVNSLKVMLPWATCGNDWNTENCTVWNRGAVAICKNLNGSLFINGSCLIISETADDFNMTNLNSVVFPSSGILPSIEYFHNEVLMISSGLTDFRTVNWQLAICLLVAWAAVFLSSFKGIKTSGKVVYITAVIPYIVLFVMFVRFLTLPGSIHGLSYFFKPDWTILQDLTVWGEASVQVFYSLSSCTGGLIMLSSYNRFHNNTFRDVWIIGFIDLLTSICTSSILFAAIGFVCHELDLPIDQFHLQDGVHLIFVFFSEAISKLPVAQLWSASFFAMVCLVIFNSELFIIETIVSSICDEFPERLRKNHRHVLTCVVLLFYFLGLPLCTSAGIYWIVLLETFCATWPLIIIAFFECMVICWVYGVDNFLDNVKWMISFYPPPYLFWNIHLKFICPAMFMAILSFVWLDYKPAHYDSVTFPVWAHYTGWAISLSPVIIIVVVAFYKFLSAGGSFSKRWRELLCPEDDWGPALAIHRAEMYPLQIPEARKLLSARNLYQPPKPETPERHKSSMESEVKSVRRRGTHETTVHSIRSFGTAIAEKETII</sequence>
<organism evidence="1 2">
    <name type="scientific">Panagrolaimus sp. JU765</name>
    <dbReference type="NCBI Taxonomy" id="591449"/>
    <lineage>
        <taxon>Eukaryota</taxon>
        <taxon>Metazoa</taxon>
        <taxon>Ecdysozoa</taxon>
        <taxon>Nematoda</taxon>
        <taxon>Chromadorea</taxon>
        <taxon>Rhabditida</taxon>
        <taxon>Tylenchina</taxon>
        <taxon>Panagrolaimomorpha</taxon>
        <taxon>Panagrolaimoidea</taxon>
        <taxon>Panagrolaimidae</taxon>
        <taxon>Panagrolaimus</taxon>
    </lineage>
</organism>
<accession>A0AC34Q636</accession>
<proteinExistence type="predicted"/>